<reference evidence="2 3" key="1">
    <citation type="submission" date="2016-12" db="EMBL/GenBank/DDBJ databases">
        <title>The genomes of Aspergillus section Nigri reveals drivers in fungal speciation.</title>
        <authorList>
            <consortium name="DOE Joint Genome Institute"/>
            <person name="Vesth T.C."/>
            <person name="Nybo J."/>
            <person name="Theobald S."/>
            <person name="Brandl J."/>
            <person name="Frisvad J.C."/>
            <person name="Nielsen K.F."/>
            <person name="Lyhne E.K."/>
            <person name="Kogle M.E."/>
            <person name="Kuo A."/>
            <person name="Riley R."/>
            <person name="Clum A."/>
            <person name="Nolan M."/>
            <person name="Lipzen A."/>
            <person name="Salamov A."/>
            <person name="Henrissat B."/>
            <person name="Wiebenga A."/>
            <person name="De Vries R.P."/>
            <person name="Grigoriev I.V."/>
            <person name="Mortensen U.H."/>
            <person name="Andersen M.R."/>
            <person name="Baker S.E."/>
        </authorList>
    </citation>
    <scope>NUCLEOTIDE SEQUENCE [LARGE SCALE GENOMIC DNA]</scope>
    <source>
        <strain evidence="2 3">JOP 1030-1</strain>
    </source>
</reference>
<dbReference type="RefSeq" id="XP_025434255.1">
    <property type="nucleotide sequence ID" value="XM_025570862.1"/>
</dbReference>
<feature type="region of interest" description="Disordered" evidence="1">
    <location>
        <begin position="41"/>
        <end position="73"/>
    </location>
</feature>
<keyword evidence="3" id="KW-1185">Reference proteome</keyword>
<evidence type="ECO:0000313" key="2">
    <source>
        <dbReference type="EMBL" id="PYH48273.1"/>
    </source>
</evidence>
<dbReference type="Proteomes" id="UP000248349">
    <property type="component" value="Unassembled WGS sequence"/>
</dbReference>
<accession>A0A318ZV74</accession>
<dbReference type="GeneID" id="37072090"/>
<sequence length="73" mass="8403">MKTIESMKNQELERNEEGKVKHVFLKRMQQRGSRINLRVGTHSASSLDNLPIPPPPQKEIKGNEDRLVRDAQP</sequence>
<evidence type="ECO:0000256" key="1">
    <source>
        <dbReference type="SAM" id="MobiDB-lite"/>
    </source>
</evidence>
<protein>
    <submittedName>
        <fullName evidence="2">Uncharacterized protein</fullName>
    </submittedName>
</protein>
<feature type="compositionally biased region" description="Basic and acidic residues" evidence="1">
    <location>
        <begin position="58"/>
        <end position="73"/>
    </location>
</feature>
<proteinExistence type="predicted"/>
<organism evidence="2 3">
    <name type="scientific">Aspergillus saccharolyticus JOP 1030-1</name>
    <dbReference type="NCBI Taxonomy" id="1450539"/>
    <lineage>
        <taxon>Eukaryota</taxon>
        <taxon>Fungi</taxon>
        <taxon>Dikarya</taxon>
        <taxon>Ascomycota</taxon>
        <taxon>Pezizomycotina</taxon>
        <taxon>Eurotiomycetes</taxon>
        <taxon>Eurotiomycetidae</taxon>
        <taxon>Eurotiales</taxon>
        <taxon>Aspergillaceae</taxon>
        <taxon>Aspergillus</taxon>
        <taxon>Aspergillus subgen. Circumdati</taxon>
    </lineage>
</organism>
<dbReference type="AlphaFoldDB" id="A0A318ZV74"/>
<dbReference type="EMBL" id="KZ821222">
    <property type="protein sequence ID" value="PYH48273.1"/>
    <property type="molecule type" value="Genomic_DNA"/>
</dbReference>
<evidence type="ECO:0000313" key="3">
    <source>
        <dbReference type="Proteomes" id="UP000248349"/>
    </source>
</evidence>
<gene>
    <name evidence="2" type="ORF">BP01DRAFT_179735</name>
</gene>
<name>A0A318ZV74_9EURO</name>